<accession>A0ABS5EW05</accession>
<keyword evidence="2" id="KW-1185">Reference proteome</keyword>
<reference evidence="2" key="1">
    <citation type="journal article" date="2021" name="Syst. Appl. Microbiol.">
        <title>Roseomonas hellenica sp. nov., isolated from roots of wild-growing Alkanna tinctoria.</title>
        <authorList>
            <person name="Rat A."/>
            <person name="Naranjo H.D."/>
            <person name="Lebbe L."/>
            <person name="Cnockaert M."/>
            <person name="Krigas N."/>
            <person name="Grigoriadou K."/>
            <person name="Maloupa E."/>
            <person name="Willems A."/>
        </authorList>
    </citation>
    <scope>NUCLEOTIDE SEQUENCE [LARGE SCALE GENOMIC DNA]</scope>
    <source>
        <strain evidence="2">LMG 31523</strain>
    </source>
</reference>
<evidence type="ECO:0000313" key="2">
    <source>
        <dbReference type="Proteomes" id="UP001196870"/>
    </source>
</evidence>
<name>A0ABS5EW05_9PROT</name>
<dbReference type="Proteomes" id="UP001196870">
    <property type="component" value="Unassembled WGS sequence"/>
</dbReference>
<evidence type="ECO:0000313" key="1">
    <source>
        <dbReference type="EMBL" id="MBR0664473.1"/>
    </source>
</evidence>
<dbReference type="RefSeq" id="WP_211852134.1">
    <property type="nucleotide sequence ID" value="NZ_JAAGBB010000008.1"/>
</dbReference>
<gene>
    <name evidence="1" type="ORF">GXW71_08915</name>
</gene>
<sequence length="340" mass="37400">MDSIAGTAHDRWAFQDHEILKRCGVETAREAFRWHLIERGAGLYDWSSARGQVQGALEAGVEVIWDICHWGLPEGLDVMDRDWPRRLADFAVACARMLEQEGAPAAGLVPVNEIAFWAWAGGETGRFAPFLVGQGDMLKAQLVRGHLTAVDALRDAGVRAPIVLCEPLIWIAPQDESERAVRDASRYRAAALDSVAAILDADPSAVDMLGLNHYPHNQWVLGGPRIAADDVNYRRLSLLLGDVLKRFPVPLALAETGAEEPDGDAWLAYVTEELKAAQRADIFLEGVCIYPVMDYAGWDNERHCPCGLIGRDGETRFVRPGQRDAIRALSSLLRVSAGRT</sequence>
<proteinExistence type="predicted"/>
<comment type="caution">
    <text evidence="1">The sequence shown here is derived from an EMBL/GenBank/DDBJ whole genome shotgun (WGS) entry which is preliminary data.</text>
</comment>
<protein>
    <submittedName>
        <fullName evidence="1">Beta-glucosidase</fullName>
    </submittedName>
</protein>
<organism evidence="1 2">
    <name type="scientific">Plastoroseomonas hellenica</name>
    <dbReference type="NCBI Taxonomy" id="2687306"/>
    <lineage>
        <taxon>Bacteria</taxon>
        <taxon>Pseudomonadati</taxon>
        <taxon>Pseudomonadota</taxon>
        <taxon>Alphaproteobacteria</taxon>
        <taxon>Acetobacterales</taxon>
        <taxon>Acetobacteraceae</taxon>
        <taxon>Plastoroseomonas</taxon>
    </lineage>
</organism>
<dbReference type="EMBL" id="JAAGBB010000008">
    <property type="protein sequence ID" value="MBR0664473.1"/>
    <property type="molecule type" value="Genomic_DNA"/>
</dbReference>
<dbReference type="SUPFAM" id="SSF51445">
    <property type="entry name" value="(Trans)glycosidases"/>
    <property type="match status" value="1"/>
</dbReference>
<dbReference type="InterPro" id="IPR017853">
    <property type="entry name" value="GH"/>
</dbReference>
<dbReference type="Gene3D" id="3.20.20.80">
    <property type="entry name" value="Glycosidases"/>
    <property type="match status" value="1"/>
</dbReference>